<dbReference type="EMBL" id="BOMG01000034">
    <property type="protein sequence ID" value="GID53832.1"/>
    <property type="molecule type" value="Genomic_DNA"/>
</dbReference>
<dbReference type="Gene3D" id="2.60.120.380">
    <property type="match status" value="1"/>
</dbReference>
<proteinExistence type="predicted"/>
<reference evidence="1 2" key="1">
    <citation type="submission" date="2021-01" db="EMBL/GenBank/DDBJ databases">
        <title>Whole genome shotgun sequence of Actinoplanes couchii NBRC 106145.</title>
        <authorList>
            <person name="Komaki H."/>
            <person name="Tamura T."/>
        </authorList>
    </citation>
    <scope>NUCLEOTIDE SEQUENCE [LARGE SCALE GENOMIC DNA]</scope>
    <source>
        <strain evidence="1 2">NBRC 106145</strain>
    </source>
</reference>
<evidence type="ECO:0000313" key="2">
    <source>
        <dbReference type="Proteomes" id="UP000612282"/>
    </source>
</evidence>
<dbReference type="Proteomes" id="UP000612282">
    <property type="component" value="Unassembled WGS sequence"/>
</dbReference>
<protein>
    <submittedName>
        <fullName evidence="1">Uncharacterized protein</fullName>
    </submittedName>
</protein>
<comment type="caution">
    <text evidence="1">The sequence shown here is derived from an EMBL/GenBank/DDBJ whole genome shotgun (WGS) entry which is preliminary data.</text>
</comment>
<keyword evidence="2" id="KW-1185">Reference proteome</keyword>
<sequence>MTASFLISTAPAPAKAVSTAPAKGRDRPLTVGGPGVVLDLAGPGVARFTATTAGQRLSVVARRKTLTAGDNTDLVIRHDGADVAEGTLLTTWSDLTVDFTAPAPGAYTVEVRPRAAQDHGTLQLSLAGTTTGTLTAGGSSRLVSIGKPGERAFLGFETVAGRQLTLVARRGSIARDEYTHLEVRGPGGEVQTAGAVGYEADYRTLDFTTTVGGRHTVEINPDTLGTGTLTVQLVGTVTAELTPGKPTRLTLTRPGERARVTFPAAENDQFRLTARRTTLTGSEPTRLRLTTPVGLAVADGALTTATPEVTLPFSASAGTYTLEVDPEGLDTGSLTLELTKPT</sequence>
<gene>
    <name evidence="1" type="ORF">Aco03nite_022360</name>
</gene>
<name>A0ABQ3X5P2_9ACTN</name>
<evidence type="ECO:0000313" key="1">
    <source>
        <dbReference type="EMBL" id="GID53832.1"/>
    </source>
</evidence>
<organism evidence="1 2">
    <name type="scientific">Actinoplanes couchii</name>
    <dbReference type="NCBI Taxonomy" id="403638"/>
    <lineage>
        <taxon>Bacteria</taxon>
        <taxon>Bacillati</taxon>
        <taxon>Actinomycetota</taxon>
        <taxon>Actinomycetes</taxon>
        <taxon>Micromonosporales</taxon>
        <taxon>Micromonosporaceae</taxon>
        <taxon>Actinoplanes</taxon>
    </lineage>
</organism>
<accession>A0ABQ3X5P2</accession>